<organism evidence="33 34">
    <name type="scientific">Alligator mississippiensis</name>
    <name type="common">American alligator</name>
    <dbReference type="NCBI Taxonomy" id="8496"/>
    <lineage>
        <taxon>Eukaryota</taxon>
        <taxon>Metazoa</taxon>
        <taxon>Chordata</taxon>
        <taxon>Craniata</taxon>
        <taxon>Vertebrata</taxon>
        <taxon>Euteleostomi</taxon>
        <taxon>Archelosauria</taxon>
        <taxon>Archosauria</taxon>
        <taxon>Crocodylia</taxon>
        <taxon>Alligatoridae</taxon>
        <taxon>Alligatorinae</taxon>
        <taxon>Alligator</taxon>
    </lineage>
</organism>
<feature type="compositionally biased region" description="Basic and acidic residues" evidence="29">
    <location>
        <begin position="128"/>
        <end position="137"/>
    </location>
</feature>
<evidence type="ECO:0000256" key="18">
    <source>
        <dbReference type="ARBA" id="ARBA00023125"/>
    </source>
</evidence>
<feature type="region of interest" description="Disordered" evidence="29">
    <location>
        <begin position="1377"/>
        <end position="1397"/>
    </location>
</feature>
<dbReference type="SUPFAM" id="SSF47370">
    <property type="entry name" value="Bromodomain"/>
    <property type="match status" value="1"/>
</dbReference>
<keyword evidence="6" id="KW-0597">Phosphoprotein</keyword>
<dbReference type="FunFam" id="1.10.10.60:FF:000262">
    <property type="entry name" value="Zinc fingers and homeoboxes 1"/>
    <property type="match status" value="1"/>
</dbReference>
<comment type="catalytic activity">
    <reaction evidence="22">
        <text>ATP + H2O = ADP + phosphate + H(+)</text>
        <dbReference type="Rhea" id="RHEA:13065"/>
        <dbReference type="ChEBI" id="CHEBI:15377"/>
        <dbReference type="ChEBI" id="CHEBI:15378"/>
        <dbReference type="ChEBI" id="CHEBI:30616"/>
        <dbReference type="ChEBI" id="CHEBI:43474"/>
        <dbReference type="ChEBI" id="CHEBI:456216"/>
    </reaction>
</comment>
<dbReference type="PROSITE" id="PS50071">
    <property type="entry name" value="HOMEOBOX_2"/>
    <property type="match status" value="3"/>
</dbReference>
<dbReference type="Gene3D" id="1.10.8.60">
    <property type="match status" value="1"/>
</dbReference>
<dbReference type="SMART" id="SM00389">
    <property type="entry name" value="HOX"/>
    <property type="match status" value="3"/>
</dbReference>
<dbReference type="GO" id="GO:0003677">
    <property type="term" value="F:DNA binding"/>
    <property type="evidence" value="ECO:0007669"/>
    <property type="project" value="UniProtKB-UniRule"/>
</dbReference>
<evidence type="ECO:0000256" key="16">
    <source>
        <dbReference type="ARBA" id="ARBA00023054"/>
    </source>
</evidence>
<dbReference type="GO" id="GO:0045815">
    <property type="term" value="P:transcription initiation-coupled chromatin remodeling"/>
    <property type="evidence" value="ECO:0007669"/>
    <property type="project" value="TreeGrafter"/>
</dbReference>
<keyword evidence="12" id="KW-0862">Zinc</keyword>
<dbReference type="CDD" id="cd05528">
    <property type="entry name" value="Bromo_AAA"/>
    <property type="match status" value="1"/>
</dbReference>
<comment type="caution">
    <text evidence="33">The sequence shown here is derived from an EMBL/GenBank/DDBJ whole genome shotgun (WGS) entry which is preliminary data.</text>
</comment>
<feature type="region of interest" description="Disordered" evidence="29">
    <location>
        <begin position="122"/>
        <end position="256"/>
    </location>
</feature>
<dbReference type="Pfam" id="PF00004">
    <property type="entry name" value="AAA"/>
    <property type="match status" value="1"/>
</dbReference>
<dbReference type="Pfam" id="PF18387">
    <property type="entry name" value="zf_C2H2_ZHX"/>
    <property type="match status" value="1"/>
</dbReference>
<dbReference type="InterPro" id="IPR003593">
    <property type="entry name" value="AAA+_ATPase"/>
</dbReference>
<reference evidence="33 34" key="1">
    <citation type="journal article" date="2012" name="Genome Biol.">
        <title>Sequencing three crocodilian genomes to illuminate the evolution of archosaurs and amniotes.</title>
        <authorList>
            <person name="St John J.A."/>
            <person name="Braun E.L."/>
            <person name="Isberg S.R."/>
            <person name="Miles L.G."/>
            <person name="Chong A.Y."/>
            <person name="Gongora J."/>
            <person name="Dalzell P."/>
            <person name="Moran C."/>
            <person name="Bed'hom B."/>
            <person name="Abzhanov A."/>
            <person name="Burgess S.C."/>
            <person name="Cooksey A.M."/>
            <person name="Castoe T.A."/>
            <person name="Crawford N.G."/>
            <person name="Densmore L.D."/>
            <person name="Drew J.C."/>
            <person name="Edwards S.V."/>
            <person name="Faircloth B.C."/>
            <person name="Fujita M.K."/>
            <person name="Greenwold M.J."/>
            <person name="Hoffmann F.G."/>
            <person name="Howard J.M."/>
            <person name="Iguchi T."/>
            <person name="Janes D.E."/>
            <person name="Khan S.Y."/>
            <person name="Kohno S."/>
            <person name="de Koning A.J."/>
            <person name="Lance S.L."/>
            <person name="McCarthy F.M."/>
            <person name="McCormack J.E."/>
            <person name="Merchant M.E."/>
            <person name="Peterson D.G."/>
            <person name="Pollock D.D."/>
            <person name="Pourmand N."/>
            <person name="Raney B.J."/>
            <person name="Roessler K.A."/>
            <person name="Sanford J.R."/>
            <person name="Sawyer R.H."/>
            <person name="Schmidt C.J."/>
            <person name="Triplett E.W."/>
            <person name="Tuberville T.D."/>
            <person name="Venegas-Anaya M."/>
            <person name="Howard J.T."/>
            <person name="Jarvis E.D."/>
            <person name="Guillette L.J.Jr."/>
            <person name="Glenn T.C."/>
            <person name="Green R.E."/>
            <person name="Ray D.A."/>
        </authorList>
    </citation>
    <scope>NUCLEOTIDE SEQUENCE [LARGE SCALE GENOMIC DNA]</scope>
    <source>
        <strain evidence="33">KSC_2009_1</strain>
    </source>
</reference>
<dbReference type="PROSITE" id="PS00674">
    <property type="entry name" value="AAA"/>
    <property type="match status" value="1"/>
</dbReference>
<evidence type="ECO:0000259" key="32">
    <source>
        <dbReference type="PROSITE" id="PS50157"/>
    </source>
</evidence>
<dbReference type="FunFam" id="1.10.10.60:FF:000240">
    <property type="entry name" value="Zinc fingers and homeoboxes protein 1"/>
    <property type="match status" value="1"/>
</dbReference>
<evidence type="ECO:0000256" key="17">
    <source>
        <dbReference type="ARBA" id="ARBA00023117"/>
    </source>
</evidence>
<comment type="subcellular location">
    <subcellularLocation>
        <location evidence="1 26 27">Nucleus</location>
    </subcellularLocation>
</comment>
<evidence type="ECO:0000256" key="6">
    <source>
        <dbReference type="ARBA" id="ARBA00022553"/>
    </source>
</evidence>
<dbReference type="GO" id="GO:0008270">
    <property type="term" value="F:zinc ion binding"/>
    <property type="evidence" value="ECO:0007669"/>
    <property type="project" value="UniProtKB-KW"/>
</dbReference>
<feature type="compositionally biased region" description="Acidic residues" evidence="29">
    <location>
        <begin position="1069"/>
        <end position="1083"/>
    </location>
</feature>
<sequence length="1982" mass="224747">MEVLSENVNGRHFTRQSAKLQADKKNEDCKEVTRSLKTRAEVKAAEQVHEESRDVEVRRSCRIRRSRYSTTNQSVLFDKLITNTAEAVLQKMDDMKKMRRRRMMDLEDLGVFNDAEEENLDMYSRGKQKMEIQRTDEETTDNQDGSAESSEEGEDQEDDDGEDNQKRYDLRQRKTVVRYQAPMEKPRHQRKPKLFYPSSPSPVRRRYSFSSAGPRSPYCKRITRRKHAIHNSDSTSSSSSSSDDEERFERRKKRSRNRTLRRCLPLNFRKDELKGVHKDRMKIGASLADVDPMQIDCSVRFSSVGGLSTHISALKEMVVFPLLYPEVFERFKIQPPRGCLFYGPPGTGKTLVARALANECSQGDRRVAFFMRKGADCLSKWVGESERQLRLLFDQAYQMRPSIIFFDEIDGLAPVRSSRQDQIHSSIVSTLLALMDGLDSRGEIVVIGATNRLDSIDPALRRPGRFDREFLFTLPDKEARKEILKIHTRDWNPKPLDTFLEELAEKCVGYCGADIKSICAEAALCALRRRYPQIYTSSEKLQLDISSIKITAKDFVVAMQKTVPASQRAVTSPSQALSPVSKPLLETTLHKILEALNRVFPHAELGLSKGQKSDVANHILENGLMYSDEESPSMFEDDLFQKTPKRKENFLNFNRSAYHQPTSYRPRLLIAGEPGYGQSSHLAPAVIHALEKFAVYTLELSVLFGISTTSPEETCAQLIREAKRTAPSIIYIPHVHLWWETVGFTLRATFTTILQNIPSFAPVLLLATSDMCYAALPQEVQELFVDDYGEVFNVTLPNSEERRKFFEDLILHQAAKPPVSKKKAVLQALEVLPVAPPPEPRQLTEEEVKRLEEQEEDTLRELRIFLRNVTHRLAIDKRFRAFTKPVDPEEVPDYIQVIKQPMDLSTVICKIDLHQYLTARDYLKDIDLICSNALEYNPDKDPGDRLIRHRACTLRDTAYAIVREEMDEDFEQLCEEIQESRKKRGCSSSKYAPSYYYVMPKENSISECKNLDLECHEKVKVPAMPMDSSTPFSNALSKRKPRRRNRWSLGSITKKRRISQFNKENKIPEEEEEEEEIPSDGEEFLENSASSLDQTEVVAIHGSLMEEGEIALQERQTNCCENKSEVTSCDKAKHVSEKEASNTSVCLEPRKESEGCNGEIPHSQIIENSGERDSNDGCILRMTRARRSQVEQQQLISVEKAMEILSEPASPFIVDYEDLKKLLTIVTEKSRGYHIFHLEKLYAILSQCIYRHRKDHDKTKLIQEMKKEIALFSSSAARYPGLRAAAPLSPGSGCTALESQSIAHKAHNWKGLWASAPVRTPAIVNTNWWWMWTLRMASKRKSTTPCMVLASEQDPDLEMISDLDEGLTLLTPAENPTAESISSDEDVHEYTDSDNQQNKKVEGGYECKYCTFQTPDLNMFTFHVDSEHPNVVLNSSYVCVECNFLTKRYDALSEHNLKYHPGEENFKLTMVKRNNQTIFEQTVNDLTFDGSFVKEENTEQPNASEVSSSGISISKTPIMKMMKNKAETKRIAVFHNVVEDIPGEEKETENEPDCEEVVENPPSAAPESKTSNPAACNTADTTSTIVTPAPVIPPGVAQVITAVTAQQNSNLIPKVLIPVNSIPTYNTALDNNPLLLNTYNKFPYPTMSEITVLSAQAKYTEEQIKIWFSAQRLKHGVSWTPEEVEEARRKQFNGTVHTVPQTITVIPAHISAASNGLPSILQTCQIVGQPGLVLTQVAGANTLPVTAPIALTVAGVPNQTQLQKSQIHTAQPMAETKQIAAIPAPQSIKNENTPDSFGIRAKKTKEQLAELKVSYLKNQFPHDSEIIRLMKITGLTKGEIKKWFSDTRYNQRNSKNNHGIHLNSDSCATIVIDSSDETNESPTAVTPQSKQSWNAFPDFTPQKFKEKTDEQLQLLQASFLNSPVLTDEEMNRLRAQTKLTRREIDSWFTERRKSDALKEEIDICPRGEGEAILEKFKISGLL</sequence>
<gene>
    <name evidence="33" type="primary">ATAD2B</name>
    <name evidence="33" type="ORF">Y1Q_0017893</name>
</gene>
<dbReference type="InterPro" id="IPR027417">
    <property type="entry name" value="P-loop_NTPase"/>
</dbReference>
<dbReference type="Pfam" id="PF00046">
    <property type="entry name" value="Homeodomain"/>
    <property type="match status" value="3"/>
</dbReference>
<dbReference type="PRINTS" id="PR00503">
    <property type="entry name" value="BROMODOMAIN"/>
</dbReference>
<dbReference type="eggNOG" id="KOG0732">
    <property type="taxonomic scope" value="Eukaryota"/>
</dbReference>
<evidence type="ECO:0000256" key="2">
    <source>
        <dbReference type="ARBA" id="ARBA00006914"/>
    </source>
</evidence>
<keyword evidence="9" id="KW-0547">Nucleotide-binding</keyword>
<evidence type="ECO:0000313" key="33">
    <source>
        <dbReference type="EMBL" id="KYO29238.1"/>
    </source>
</evidence>
<feature type="compositionally biased region" description="Basic and acidic residues" evidence="29">
    <location>
        <begin position="163"/>
        <end position="172"/>
    </location>
</feature>
<evidence type="ECO:0000256" key="26">
    <source>
        <dbReference type="PROSITE-ProRule" id="PRU00108"/>
    </source>
</evidence>
<feature type="domain" description="Homeobox" evidence="31">
    <location>
        <begin position="1635"/>
        <end position="1678"/>
    </location>
</feature>
<dbReference type="InterPro" id="IPR013087">
    <property type="entry name" value="Znf_C2H2_type"/>
</dbReference>
<evidence type="ECO:0000259" key="30">
    <source>
        <dbReference type="PROSITE" id="PS50014"/>
    </source>
</evidence>
<dbReference type="InterPro" id="IPR003959">
    <property type="entry name" value="ATPase_AAA_core"/>
</dbReference>
<evidence type="ECO:0000256" key="4">
    <source>
        <dbReference type="ARBA" id="ARBA00022491"/>
    </source>
</evidence>
<evidence type="ECO:0000256" key="21">
    <source>
        <dbReference type="ARBA" id="ARBA00023242"/>
    </source>
</evidence>
<feature type="region of interest" description="Disordered" evidence="29">
    <location>
        <begin position="1541"/>
        <end position="1576"/>
    </location>
</feature>
<evidence type="ECO:0000256" key="19">
    <source>
        <dbReference type="ARBA" id="ARBA00023159"/>
    </source>
</evidence>
<evidence type="ECO:0000256" key="5">
    <source>
        <dbReference type="ARBA" id="ARBA00022499"/>
    </source>
</evidence>
<evidence type="ECO:0000256" key="7">
    <source>
        <dbReference type="ARBA" id="ARBA00022723"/>
    </source>
</evidence>
<evidence type="ECO:0000256" key="22">
    <source>
        <dbReference type="ARBA" id="ARBA00049360"/>
    </source>
</evidence>
<keyword evidence="34" id="KW-1185">Reference proteome</keyword>
<evidence type="ECO:0000256" key="25">
    <source>
        <dbReference type="PROSITE-ProRule" id="PRU00042"/>
    </source>
</evidence>
<dbReference type="GO" id="GO:0005524">
    <property type="term" value="F:ATP binding"/>
    <property type="evidence" value="ECO:0007669"/>
    <property type="project" value="UniProtKB-KW"/>
</dbReference>
<keyword evidence="19" id="KW-0010">Activator</keyword>
<feature type="DNA-binding region" description="Homeobox" evidence="26">
    <location>
        <begin position="1802"/>
        <end position="1855"/>
    </location>
</feature>
<feature type="region of interest" description="Disordered" evidence="29">
    <location>
        <begin position="1058"/>
        <end position="1083"/>
    </location>
</feature>
<dbReference type="Pfam" id="PF00439">
    <property type="entry name" value="Bromodomain"/>
    <property type="match status" value="1"/>
</dbReference>
<feature type="domain" description="Homeobox" evidence="31">
    <location>
        <begin position="1908"/>
        <end position="1958"/>
    </location>
</feature>
<feature type="domain" description="C2H2-type" evidence="32">
    <location>
        <begin position="1437"/>
        <end position="1465"/>
    </location>
</feature>
<evidence type="ECO:0000256" key="13">
    <source>
        <dbReference type="ARBA" id="ARBA00022840"/>
    </source>
</evidence>
<dbReference type="Pfam" id="PF17862">
    <property type="entry name" value="AAA_lid_3"/>
    <property type="match status" value="1"/>
</dbReference>
<dbReference type="InterPro" id="IPR036236">
    <property type="entry name" value="Znf_C2H2_sf"/>
</dbReference>
<dbReference type="FunFam" id="3.30.160.60:FF:000296">
    <property type="entry name" value="Zinc fingers and homeoboxes protein 1"/>
    <property type="match status" value="1"/>
</dbReference>
<dbReference type="SUPFAM" id="SSF57667">
    <property type="entry name" value="beta-beta-alpha zinc fingers"/>
    <property type="match status" value="2"/>
</dbReference>
<keyword evidence="10 25" id="KW-0863">Zinc-finger</keyword>
<dbReference type="FunFam" id="1.10.8.60:FF:000016">
    <property type="entry name" value="ATPase family AAA domain-containing protein 2B"/>
    <property type="match status" value="1"/>
</dbReference>
<dbReference type="FunFam" id="1.20.920.10:FF:000021">
    <property type="entry name" value="ATPase family AAA domain-containing protein 2"/>
    <property type="match status" value="1"/>
</dbReference>
<evidence type="ECO:0000256" key="15">
    <source>
        <dbReference type="ARBA" id="ARBA00023015"/>
    </source>
</evidence>
<dbReference type="PROSITE" id="PS50014">
    <property type="entry name" value="BROMODOMAIN_2"/>
    <property type="match status" value="1"/>
</dbReference>
<dbReference type="GO" id="GO:0016887">
    <property type="term" value="F:ATP hydrolysis activity"/>
    <property type="evidence" value="ECO:0007669"/>
    <property type="project" value="InterPro"/>
</dbReference>
<evidence type="ECO:0000256" key="20">
    <source>
        <dbReference type="ARBA" id="ARBA00023163"/>
    </source>
</evidence>
<dbReference type="SUPFAM" id="SSF46689">
    <property type="entry name" value="Homeodomain-like"/>
    <property type="match status" value="3"/>
</dbReference>
<dbReference type="Gene3D" id="1.20.920.10">
    <property type="entry name" value="Bromodomain-like"/>
    <property type="match status" value="1"/>
</dbReference>
<feature type="region of interest" description="Disordered" evidence="29">
    <location>
        <begin position="1022"/>
        <end position="1044"/>
    </location>
</feature>
<accession>A0A151MXR5</accession>
<dbReference type="SUPFAM" id="SSF52540">
    <property type="entry name" value="P-loop containing nucleoside triphosphate hydrolases"/>
    <property type="match status" value="2"/>
</dbReference>
<evidence type="ECO:0000256" key="29">
    <source>
        <dbReference type="SAM" id="MobiDB-lite"/>
    </source>
</evidence>
<dbReference type="FunFam" id="3.40.50.300:FF:000061">
    <property type="entry name" value="ATPase family, AAA domain-containing 2"/>
    <property type="match status" value="1"/>
</dbReference>
<dbReference type="PROSITE" id="PS50157">
    <property type="entry name" value="ZINC_FINGER_C2H2_2"/>
    <property type="match status" value="1"/>
</dbReference>
<proteinExistence type="inferred from homology"/>
<dbReference type="Gene3D" id="1.10.10.60">
    <property type="entry name" value="Homeodomain-like"/>
    <property type="match status" value="3"/>
</dbReference>
<feature type="DNA-binding region" description="Homeobox" evidence="26">
    <location>
        <begin position="1637"/>
        <end position="1679"/>
    </location>
</feature>
<evidence type="ECO:0000256" key="8">
    <source>
        <dbReference type="ARBA" id="ARBA00022737"/>
    </source>
</evidence>
<dbReference type="SMART" id="SM00355">
    <property type="entry name" value="ZnF_C2H2"/>
    <property type="match status" value="2"/>
</dbReference>
<dbReference type="InterPro" id="IPR001487">
    <property type="entry name" value="Bromodomain"/>
</dbReference>
<feature type="region of interest" description="Disordered" evidence="29">
    <location>
        <begin position="1"/>
        <end position="26"/>
    </location>
</feature>
<keyword evidence="18 26" id="KW-0238">DNA-binding</keyword>
<dbReference type="InterPro" id="IPR009057">
    <property type="entry name" value="Homeodomain-like_sf"/>
</dbReference>
<keyword evidence="7" id="KW-0479">Metal-binding</keyword>
<evidence type="ECO:0000256" key="14">
    <source>
        <dbReference type="ARBA" id="ARBA00022843"/>
    </source>
</evidence>
<dbReference type="InterPro" id="IPR001356">
    <property type="entry name" value="HD"/>
</dbReference>
<dbReference type="PANTHER" id="PTHR23069:SF4">
    <property type="entry name" value="ATPASE FAMILY AAA DOMAIN-CONTAINING PROTEIN 2"/>
    <property type="match status" value="1"/>
</dbReference>
<evidence type="ECO:0000259" key="31">
    <source>
        <dbReference type="PROSITE" id="PS50071"/>
    </source>
</evidence>
<dbReference type="CDD" id="cd00086">
    <property type="entry name" value="homeodomain"/>
    <property type="match status" value="3"/>
</dbReference>
<feature type="compositionally biased region" description="Low complexity" evidence="29">
    <location>
        <begin position="231"/>
        <end position="241"/>
    </location>
</feature>
<dbReference type="GO" id="GO:0003682">
    <property type="term" value="F:chromatin binding"/>
    <property type="evidence" value="ECO:0007669"/>
    <property type="project" value="TreeGrafter"/>
</dbReference>
<protein>
    <recommendedName>
        <fullName evidence="23">ATPase family AAA domain-containing protein 2</fullName>
    </recommendedName>
</protein>
<evidence type="ECO:0000256" key="23">
    <source>
        <dbReference type="ARBA" id="ARBA00071858"/>
    </source>
</evidence>
<name>A0A151MXR5_ALLMI</name>
<keyword evidence="5" id="KW-1017">Isopeptide bond</keyword>
<dbReference type="GO" id="GO:0006334">
    <property type="term" value="P:nucleosome assembly"/>
    <property type="evidence" value="ECO:0007669"/>
    <property type="project" value="TreeGrafter"/>
</dbReference>
<dbReference type="SMART" id="SM00297">
    <property type="entry name" value="BROMO"/>
    <property type="match status" value="1"/>
</dbReference>
<keyword evidence="16 28" id="KW-0175">Coiled coil</keyword>
<dbReference type="Gene3D" id="3.30.160.60">
    <property type="entry name" value="Classic Zinc Finger"/>
    <property type="match status" value="1"/>
</dbReference>
<dbReference type="STRING" id="8496.A0A151MXR5"/>
<dbReference type="InterPro" id="IPR003960">
    <property type="entry name" value="ATPase_AAA_CS"/>
</dbReference>
<evidence type="ECO:0000256" key="3">
    <source>
        <dbReference type="ARBA" id="ARBA00007440"/>
    </source>
</evidence>
<feature type="compositionally biased region" description="Polar residues" evidence="29">
    <location>
        <begin position="1027"/>
        <end position="1036"/>
    </location>
</feature>
<dbReference type="CDD" id="cd19517">
    <property type="entry name" value="RecA-like_Yta7-like"/>
    <property type="match status" value="1"/>
</dbReference>
<comment type="similarity">
    <text evidence="2">Belongs to the AAA ATPase family.</text>
</comment>
<dbReference type="SMART" id="SM00382">
    <property type="entry name" value="AAA"/>
    <property type="match status" value="1"/>
</dbReference>
<dbReference type="PANTHER" id="PTHR23069">
    <property type="entry name" value="AAA DOMAIN-CONTAINING"/>
    <property type="match status" value="1"/>
</dbReference>
<dbReference type="EMBL" id="AKHW03004704">
    <property type="protein sequence ID" value="KYO29238.1"/>
    <property type="molecule type" value="Genomic_DNA"/>
</dbReference>
<dbReference type="Gene3D" id="3.40.50.300">
    <property type="entry name" value="P-loop containing nucleotide triphosphate hydrolases"/>
    <property type="match status" value="2"/>
</dbReference>
<keyword evidence="15" id="KW-0805">Transcription regulation</keyword>
<evidence type="ECO:0000256" key="27">
    <source>
        <dbReference type="RuleBase" id="RU000682"/>
    </source>
</evidence>
<evidence type="ECO:0000256" key="24">
    <source>
        <dbReference type="PROSITE-ProRule" id="PRU00035"/>
    </source>
</evidence>
<evidence type="ECO:0000256" key="28">
    <source>
        <dbReference type="SAM" id="Coils"/>
    </source>
</evidence>
<dbReference type="Proteomes" id="UP000050525">
    <property type="component" value="Unassembled WGS sequence"/>
</dbReference>
<keyword evidence="8" id="KW-0677">Repeat</keyword>
<dbReference type="InterPro" id="IPR036427">
    <property type="entry name" value="Bromodomain-like_sf"/>
</dbReference>
<dbReference type="FunFam" id="1.10.10.60:FF:000133">
    <property type="entry name" value="zinc fingers and homeoboxes protein 3"/>
    <property type="match status" value="1"/>
</dbReference>
<dbReference type="GO" id="GO:0006337">
    <property type="term" value="P:nucleosome disassembly"/>
    <property type="evidence" value="ECO:0007669"/>
    <property type="project" value="TreeGrafter"/>
</dbReference>
<feature type="compositionally biased region" description="Acidic residues" evidence="29">
    <location>
        <begin position="1546"/>
        <end position="1558"/>
    </location>
</feature>
<feature type="compositionally biased region" description="Acidic residues" evidence="29">
    <location>
        <begin position="149"/>
        <end position="162"/>
    </location>
</feature>
<feature type="coiled-coil region" evidence="28">
    <location>
        <begin position="841"/>
        <end position="868"/>
    </location>
</feature>
<keyword evidence="21 26" id="KW-0539">Nucleus</keyword>
<keyword evidence="4" id="KW-0678">Repressor</keyword>
<evidence type="ECO:0000256" key="12">
    <source>
        <dbReference type="ARBA" id="ARBA00022833"/>
    </source>
</evidence>
<keyword evidence="26 27" id="KW-0371">Homeobox</keyword>
<feature type="DNA-binding region" description="Homeobox" evidence="26">
    <location>
        <begin position="1910"/>
        <end position="1959"/>
    </location>
</feature>
<feature type="domain" description="Bromo" evidence="30">
    <location>
        <begin position="882"/>
        <end position="937"/>
    </location>
</feature>
<evidence type="ECO:0000313" key="34">
    <source>
        <dbReference type="Proteomes" id="UP000050525"/>
    </source>
</evidence>
<evidence type="ECO:0000256" key="9">
    <source>
        <dbReference type="ARBA" id="ARBA00022741"/>
    </source>
</evidence>
<keyword evidence="11" id="KW-0378">Hydrolase</keyword>
<dbReference type="GO" id="GO:0042393">
    <property type="term" value="F:histone binding"/>
    <property type="evidence" value="ECO:0007669"/>
    <property type="project" value="TreeGrafter"/>
</dbReference>
<comment type="similarity">
    <text evidence="3">Belongs to the ZHX family.</text>
</comment>
<evidence type="ECO:0000256" key="1">
    <source>
        <dbReference type="ARBA" id="ARBA00004123"/>
    </source>
</evidence>
<evidence type="ECO:0000256" key="10">
    <source>
        <dbReference type="ARBA" id="ARBA00022771"/>
    </source>
</evidence>
<dbReference type="InterPro" id="IPR041057">
    <property type="entry name" value="ZHX_Znf_C2H2"/>
</dbReference>
<dbReference type="GO" id="GO:0005654">
    <property type="term" value="C:nucleoplasm"/>
    <property type="evidence" value="ECO:0007669"/>
    <property type="project" value="UniProtKB-ARBA"/>
</dbReference>
<feature type="domain" description="Homeobox" evidence="31">
    <location>
        <begin position="1800"/>
        <end position="1854"/>
    </location>
</feature>
<keyword evidence="13" id="KW-0067">ATP-binding</keyword>
<dbReference type="FunFam" id="3.40.50.300:FF:000734">
    <property type="entry name" value="ATPase family, AAA domain containing 2"/>
    <property type="match status" value="1"/>
</dbReference>
<keyword evidence="14" id="KW-0832">Ubl conjugation</keyword>
<keyword evidence="17 24" id="KW-0103">Bromodomain</keyword>
<dbReference type="InterPro" id="IPR041569">
    <property type="entry name" value="AAA_lid_3"/>
</dbReference>
<dbReference type="InterPro" id="IPR045199">
    <property type="entry name" value="ATAD2-like"/>
</dbReference>
<keyword evidence="20" id="KW-0804">Transcription</keyword>
<evidence type="ECO:0000256" key="11">
    <source>
        <dbReference type="ARBA" id="ARBA00022801"/>
    </source>
</evidence>